<dbReference type="EC" id="2.4.1.-" evidence="13"/>
<protein>
    <recommendedName>
        <fullName evidence="13">Hexosyltransferase</fullName>
        <ecNumber evidence="13">2.4.1.-</ecNumber>
    </recommendedName>
</protein>
<dbReference type="GO" id="GO:0006493">
    <property type="term" value="P:protein O-linked glycosylation"/>
    <property type="evidence" value="ECO:0007669"/>
    <property type="project" value="TreeGrafter"/>
</dbReference>
<dbReference type="OMA" id="GMCMIRL"/>
<comment type="pathway">
    <text evidence="2">Protein modification; protein glycosylation.</text>
</comment>
<keyword evidence="6 13" id="KW-0812">Transmembrane</keyword>
<accession>A0A3Q0R8P7</accession>
<evidence type="ECO:0000256" key="6">
    <source>
        <dbReference type="ARBA" id="ARBA00022692"/>
    </source>
</evidence>
<dbReference type="Gene3D" id="3.90.550.50">
    <property type="match status" value="1"/>
</dbReference>
<keyword evidence="4 13" id="KW-0328">Glycosyltransferase</keyword>
<dbReference type="FunFam" id="3.90.550.50:FF:000001">
    <property type="entry name" value="Hexosyltransferase"/>
    <property type="match status" value="1"/>
</dbReference>
<dbReference type="STRING" id="61819.ENSACIP00000006926"/>
<keyword evidence="15" id="KW-1185">Reference proteome</keyword>
<dbReference type="PANTHER" id="PTHR11214:SF234">
    <property type="entry name" value="HEXOSYLTRANSFERASE"/>
    <property type="match status" value="1"/>
</dbReference>
<reference evidence="14" key="2">
    <citation type="submission" date="2025-09" db="UniProtKB">
        <authorList>
            <consortium name="Ensembl"/>
        </authorList>
    </citation>
    <scope>IDENTIFICATION</scope>
</reference>
<evidence type="ECO:0000256" key="7">
    <source>
        <dbReference type="ARBA" id="ARBA00022968"/>
    </source>
</evidence>
<dbReference type="GO" id="GO:0030311">
    <property type="term" value="P:poly-N-acetyllactosamine biosynthetic process"/>
    <property type="evidence" value="ECO:0007669"/>
    <property type="project" value="TreeGrafter"/>
</dbReference>
<dbReference type="Ensembl" id="ENSACIT00000007137.1">
    <property type="protein sequence ID" value="ENSACIP00000006926.1"/>
    <property type="gene ID" value="ENSACIG00000005447.1"/>
</dbReference>
<dbReference type="AlphaFoldDB" id="A0A3Q0R8P7"/>
<evidence type="ECO:0000256" key="5">
    <source>
        <dbReference type="ARBA" id="ARBA00022679"/>
    </source>
</evidence>
<evidence type="ECO:0000313" key="15">
    <source>
        <dbReference type="Proteomes" id="UP000261340"/>
    </source>
</evidence>
<keyword evidence="11 13" id="KW-0472">Membrane</keyword>
<comment type="similarity">
    <text evidence="3 13">Belongs to the glycosyltransferase 31 family.</text>
</comment>
<evidence type="ECO:0000256" key="3">
    <source>
        <dbReference type="ARBA" id="ARBA00008661"/>
    </source>
</evidence>
<dbReference type="Pfam" id="PF01762">
    <property type="entry name" value="Galactosyl_T"/>
    <property type="match status" value="1"/>
</dbReference>
<comment type="subcellular location">
    <subcellularLocation>
        <location evidence="1 13">Golgi apparatus membrane</location>
        <topology evidence="1 13">Single-pass type II membrane protein</topology>
    </subcellularLocation>
</comment>
<keyword evidence="9 13" id="KW-0333">Golgi apparatus</keyword>
<dbReference type="GeneTree" id="ENSGT00940000164878"/>
<evidence type="ECO:0000256" key="1">
    <source>
        <dbReference type="ARBA" id="ARBA00004323"/>
    </source>
</evidence>
<evidence type="ECO:0000256" key="10">
    <source>
        <dbReference type="ARBA" id="ARBA00023098"/>
    </source>
</evidence>
<proteinExistence type="inferred from homology"/>
<keyword evidence="8 13" id="KW-1133">Transmembrane helix</keyword>
<dbReference type="GO" id="GO:0016758">
    <property type="term" value="F:hexosyltransferase activity"/>
    <property type="evidence" value="ECO:0007669"/>
    <property type="project" value="InterPro"/>
</dbReference>
<dbReference type="InterPro" id="IPR002659">
    <property type="entry name" value="Glyco_trans_31"/>
</dbReference>
<dbReference type="PANTHER" id="PTHR11214">
    <property type="entry name" value="BETA-1,3-N-ACETYLGLUCOSAMINYLTRANSFERASE"/>
    <property type="match status" value="1"/>
</dbReference>
<evidence type="ECO:0000313" key="14">
    <source>
        <dbReference type="Ensembl" id="ENSACIP00000006926.1"/>
    </source>
</evidence>
<dbReference type="Proteomes" id="UP000261340">
    <property type="component" value="Unplaced"/>
</dbReference>
<keyword evidence="7 13" id="KW-0735">Signal-anchor</keyword>
<evidence type="ECO:0000256" key="2">
    <source>
        <dbReference type="ARBA" id="ARBA00004922"/>
    </source>
</evidence>
<evidence type="ECO:0000256" key="13">
    <source>
        <dbReference type="RuleBase" id="RU363063"/>
    </source>
</evidence>
<reference evidence="14" key="1">
    <citation type="submission" date="2025-08" db="UniProtKB">
        <authorList>
            <consortium name="Ensembl"/>
        </authorList>
    </citation>
    <scope>IDENTIFICATION</scope>
</reference>
<name>A0A3Q0R8P7_AMPCI</name>
<evidence type="ECO:0000256" key="8">
    <source>
        <dbReference type="ARBA" id="ARBA00022989"/>
    </source>
</evidence>
<keyword evidence="10" id="KW-0443">Lipid metabolism</keyword>
<keyword evidence="5" id="KW-0808">Transferase</keyword>
<sequence length="476" mass="54797">MARCYCRWRRVLICLCTPCIFLILLFTYVSIMLCMGMTEVATPANTFIATNPHFVANGLLKNETFAPLPKTFWEDQQQTKALWNHLQQAVDYHFNPILHPKKAKRLLRNSSFYDFLLKQSFSEVASFDSVMEDFDKLPEQLQRFVRYMQRRDYPILHHPDGGCGAQGKGEQEPTLLLFAIKTTPANFNNRQAIRQTWGQVGWVAGQKINGSGRDNVGGYVRRVFLLGKQNTKELSVDVSELLKLESNLYGDILQWDFEDTFFNLTLKDVLFWSWFSRFCRQTRFVFKGDDDVFVNTPKLITYLQIQLQTARVKNNMQEFMIGEVIEAASPNRVNISKYFIPDSFYEGSYPTYAGGGGVVYSGQVARRLHLMSKRVHLFPIDDVYVGICMIRLSAFPMHHPAFLMFDFPKDDWKDPCLYHTILVVHKRSPEQVVQLWAGLKETQAQCGDVISETADLLGFSHTTISGFTENGLKNMQ</sequence>
<keyword evidence="12" id="KW-0325">Glycoprotein</keyword>
<feature type="transmembrane region" description="Helical" evidence="13">
    <location>
        <begin position="12"/>
        <end position="33"/>
    </location>
</feature>
<dbReference type="GO" id="GO:0008194">
    <property type="term" value="F:UDP-glycosyltransferase activity"/>
    <property type="evidence" value="ECO:0007669"/>
    <property type="project" value="TreeGrafter"/>
</dbReference>
<dbReference type="GO" id="GO:0000139">
    <property type="term" value="C:Golgi membrane"/>
    <property type="evidence" value="ECO:0007669"/>
    <property type="project" value="UniProtKB-SubCell"/>
</dbReference>
<evidence type="ECO:0000256" key="9">
    <source>
        <dbReference type="ARBA" id="ARBA00023034"/>
    </source>
</evidence>
<evidence type="ECO:0000256" key="12">
    <source>
        <dbReference type="ARBA" id="ARBA00023180"/>
    </source>
</evidence>
<evidence type="ECO:0000256" key="11">
    <source>
        <dbReference type="ARBA" id="ARBA00023136"/>
    </source>
</evidence>
<evidence type="ECO:0000256" key="4">
    <source>
        <dbReference type="ARBA" id="ARBA00022676"/>
    </source>
</evidence>
<dbReference type="GO" id="GO:0006629">
    <property type="term" value="P:lipid metabolic process"/>
    <property type="evidence" value="ECO:0007669"/>
    <property type="project" value="UniProtKB-KW"/>
</dbReference>
<organism evidence="14 15">
    <name type="scientific">Amphilophus citrinellus</name>
    <name type="common">Midas cichlid</name>
    <name type="synonym">Cichlasoma citrinellum</name>
    <dbReference type="NCBI Taxonomy" id="61819"/>
    <lineage>
        <taxon>Eukaryota</taxon>
        <taxon>Metazoa</taxon>
        <taxon>Chordata</taxon>
        <taxon>Craniata</taxon>
        <taxon>Vertebrata</taxon>
        <taxon>Euteleostomi</taxon>
        <taxon>Actinopterygii</taxon>
        <taxon>Neopterygii</taxon>
        <taxon>Teleostei</taxon>
        <taxon>Neoteleostei</taxon>
        <taxon>Acanthomorphata</taxon>
        <taxon>Ovalentaria</taxon>
        <taxon>Cichlomorphae</taxon>
        <taxon>Cichliformes</taxon>
        <taxon>Cichlidae</taxon>
        <taxon>New World cichlids</taxon>
        <taxon>Cichlasomatinae</taxon>
        <taxon>Heroini</taxon>
        <taxon>Amphilophus</taxon>
    </lineage>
</organism>